<dbReference type="HOGENOM" id="CLU_151195_0_0_9"/>
<evidence type="ECO:0000256" key="2">
    <source>
        <dbReference type="SAM" id="SignalP"/>
    </source>
</evidence>
<dbReference type="EMBL" id="CP002736">
    <property type="protein sequence ID" value="AEF95249.1"/>
    <property type="molecule type" value="Genomic_DNA"/>
</dbReference>
<dbReference type="RefSeq" id="WP_003539897.1">
    <property type="nucleotide sequence ID" value="NC_015565.1"/>
</dbReference>
<feature type="compositionally biased region" description="Polar residues" evidence="1">
    <location>
        <begin position="31"/>
        <end position="52"/>
    </location>
</feature>
<keyword evidence="2" id="KW-0732">Signal</keyword>
<evidence type="ECO:0000256" key="1">
    <source>
        <dbReference type="SAM" id="MobiDB-lite"/>
    </source>
</evidence>
<sequence precursor="true">MISLKNILVVSALVASLAVSGCGTAKPAEQGTAQPKPQTATTETKQQTLSISQGTQNMRDVLKEMKNELANKDEAKVIKVSEKLEENWKIFEDSVKDKSPDLYEKVEKPLGAIQAGVKVKPLDAKTLTASIDELDKTLAKVQELK</sequence>
<dbReference type="PROSITE" id="PS51257">
    <property type="entry name" value="PROKAR_LIPOPROTEIN"/>
    <property type="match status" value="1"/>
</dbReference>
<protein>
    <recommendedName>
        <fullName evidence="5">Lipoprotein</fullName>
    </recommendedName>
</protein>
<feature type="chain" id="PRO_5039086671" description="Lipoprotein" evidence="2">
    <location>
        <begin position="26"/>
        <end position="145"/>
    </location>
</feature>
<feature type="signal peptide" evidence="2">
    <location>
        <begin position="1"/>
        <end position="25"/>
    </location>
</feature>
<dbReference type="AlphaFoldDB" id="F6B3U0"/>
<organism evidence="3 4">
    <name type="scientific">Desulfotomaculum nigrificans (strain DSM 14880 / VKM B-2319 / CO-1-SRB)</name>
    <name type="common">Desulfotomaculum carboxydivorans</name>
    <dbReference type="NCBI Taxonomy" id="868595"/>
    <lineage>
        <taxon>Bacteria</taxon>
        <taxon>Bacillati</taxon>
        <taxon>Bacillota</taxon>
        <taxon>Clostridia</taxon>
        <taxon>Eubacteriales</taxon>
        <taxon>Desulfotomaculaceae</taxon>
        <taxon>Desulfotomaculum</taxon>
    </lineage>
</organism>
<proteinExistence type="predicted"/>
<evidence type="ECO:0008006" key="5">
    <source>
        <dbReference type="Google" id="ProtNLM"/>
    </source>
</evidence>
<name>F6B3U0_DESCC</name>
<evidence type="ECO:0000313" key="3">
    <source>
        <dbReference type="EMBL" id="AEF95249.1"/>
    </source>
</evidence>
<feature type="region of interest" description="Disordered" evidence="1">
    <location>
        <begin position="24"/>
        <end position="52"/>
    </location>
</feature>
<dbReference type="Proteomes" id="UP000009226">
    <property type="component" value="Chromosome"/>
</dbReference>
<keyword evidence="4" id="KW-1185">Reference proteome</keyword>
<dbReference type="eggNOG" id="COG2822">
    <property type="taxonomic scope" value="Bacteria"/>
</dbReference>
<gene>
    <name evidence="3" type="ordered locus">Desca_2421</name>
</gene>
<accession>F6B3U0</accession>
<dbReference type="KEGG" id="dca:Desca_2421"/>
<evidence type="ECO:0000313" key="4">
    <source>
        <dbReference type="Proteomes" id="UP000009226"/>
    </source>
</evidence>
<reference evidence="3" key="1">
    <citation type="submission" date="2011-05" db="EMBL/GenBank/DDBJ databases">
        <title>Complete sequence of Desulfotomaculum carboxydivorans CO-1-SRB.</title>
        <authorList>
            <consortium name="US DOE Joint Genome Institute"/>
            <person name="Lucas S."/>
            <person name="Han J."/>
            <person name="Lapidus A."/>
            <person name="Cheng J.-F."/>
            <person name="Goodwin L."/>
            <person name="Pitluck S."/>
            <person name="Peters L."/>
            <person name="Mikhailova N."/>
            <person name="Lu M."/>
            <person name="Han C."/>
            <person name="Tapia R."/>
            <person name="Land M."/>
            <person name="Hauser L."/>
            <person name="Kyrpides N."/>
            <person name="Ivanova N."/>
            <person name="Pagani I."/>
            <person name="Stams A."/>
            <person name="Plugge C."/>
            <person name="Muyzer G."/>
            <person name="Kuever J."/>
            <person name="Parshina S."/>
            <person name="Ivanova A."/>
            <person name="Nazina T."/>
            <person name="Woyke T."/>
        </authorList>
    </citation>
    <scope>NUCLEOTIDE SEQUENCE [LARGE SCALE GENOMIC DNA]</scope>
    <source>
        <strain evidence="3">CO-1-SRB</strain>
    </source>
</reference>